<dbReference type="InterPro" id="IPR023213">
    <property type="entry name" value="CAT-like_dom_sf"/>
</dbReference>
<evidence type="ECO:0000313" key="4">
    <source>
        <dbReference type="Proteomes" id="UP001372338"/>
    </source>
</evidence>
<dbReference type="PANTHER" id="PTHR31147:SF66">
    <property type="entry name" value="OS05G0315700 PROTEIN"/>
    <property type="match status" value="1"/>
</dbReference>
<reference evidence="3 4" key="1">
    <citation type="submission" date="2024-01" db="EMBL/GenBank/DDBJ databases">
        <title>The genomes of 5 underutilized Papilionoideae crops provide insights into root nodulation and disease resistanc.</title>
        <authorList>
            <person name="Yuan L."/>
        </authorList>
    </citation>
    <scope>NUCLEOTIDE SEQUENCE [LARGE SCALE GENOMIC DNA]</scope>
    <source>
        <strain evidence="3">ZHUSHIDOU_FW_LH</strain>
        <tissue evidence="3">Leaf</tissue>
    </source>
</reference>
<keyword evidence="2" id="KW-0808">Transferase</keyword>
<comment type="similarity">
    <text evidence="1">Belongs to the plant acyltransferase family.</text>
</comment>
<dbReference type="GO" id="GO:0016740">
    <property type="term" value="F:transferase activity"/>
    <property type="evidence" value="ECO:0007669"/>
    <property type="project" value="UniProtKB-KW"/>
</dbReference>
<organism evidence="3 4">
    <name type="scientific">Crotalaria pallida</name>
    <name type="common">Smooth rattlebox</name>
    <name type="synonym">Crotalaria striata</name>
    <dbReference type="NCBI Taxonomy" id="3830"/>
    <lineage>
        <taxon>Eukaryota</taxon>
        <taxon>Viridiplantae</taxon>
        <taxon>Streptophyta</taxon>
        <taxon>Embryophyta</taxon>
        <taxon>Tracheophyta</taxon>
        <taxon>Spermatophyta</taxon>
        <taxon>Magnoliopsida</taxon>
        <taxon>eudicotyledons</taxon>
        <taxon>Gunneridae</taxon>
        <taxon>Pentapetalae</taxon>
        <taxon>rosids</taxon>
        <taxon>fabids</taxon>
        <taxon>Fabales</taxon>
        <taxon>Fabaceae</taxon>
        <taxon>Papilionoideae</taxon>
        <taxon>50 kb inversion clade</taxon>
        <taxon>genistoids sensu lato</taxon>
        <taxon>core genistoids</taxon>
        <taxon>Crotalarieae</taxon>
        <taxon>Crotalaria</taxon>
    </lineage>
</organism>
<sequence length="522" mass="58820">MISVLKNTGTYIKACVARAYAYKNKPTHLAKQKIRVKKLSTIINNLPTLLGQEKIQDSQISYNSYFSTSFPYYTKQHISLIHTSSLTFKVKRCPPELVAPANPTPRELKLLSDIDDQKGLRFNVPLVLFFRNDPSMRGKDPVQVIRQALAKTLEFYYPFAGRLREGPNEKLMVDCTGEGVIFIEADADVTLDQFGTPPRPPFPCFDQLLYDVPGSNQITNSPLLFIQITRLKCGGFIFAIRMNHTMCDAIGIVQFMKSLGEIARGAPKPSVIPVWCREMLYARDPPRITCIHREYQQLPPDDQSTSTILQYCSFFFGPTEIATIRRLLPHHLAQSTSFEVLAAFIWRCRTIALQLENLNQEVRLLCYINARYGRCRLTPPLPDGFYGNAIVSPAAITTVGKLCSRPLEYALELTKKARSEVTAEYVLSVADLMATSGRPPNFSTRPESLEISDITKAKFEDVNFGWGKTIYGGVPQGYRTTTVLIPFTNSAGEQGRLVLIYLPTVVIERFAKEVHDLLNIKE</sequence>
<proteinExistence type="inferred from homology"/>
<dbReference type="PANTHER" id="PTHR31147">
    <property type="entry name" value="ACYL TRANSFERASE 4"/>
    <property type="match status" value="1"/>
</dbReference>
<dbReference type="Proteomes" id="UP001372338">
    <property type="component" value="Unassembled WGS sequence"/>
</dbReference>
<evidence type="ECO:0000256" key="1">
    <source>
        <dbReference type="ARBA" id="ARBA00009861"/>
    </source>
</evidence>
<name>A0AAN9J3S5_CROPI</name>
<protein>
    <submittedName>
        <fullName evidence="3">Uncharacterized protein</fullName>
    </submittedName>
</protein>
<evidence type="ECO:0000313" key="3">
    <source>
        <dbReference type="EMBL" id="KAK7291116.1"/>
    </source>
</evidence>
<accession>A0AAN9J3S5</accession>
<comment type="caution">
    <text evidence="3">The sequence shown here is derived from an EMBL/GenBank/DDBJ whole genome shotgun (WGS) entry which is preliminary data.</text>
</comment>
<dbReference type="Gene3D" id="3.30.559.10">
    <property type="entry name" value="Chloramphenicol acetyltransferase-like domain"/>
    <property type="match status" value="2"/>
</dbReference>
<dbReference type="AlphaFoldDB" id="A0AAN9J3S5"/>
<evidence type="ECO:0000256" key="2">
    <source>
        <dbReference type="ARBA" id="ARBA00022679"/>
    </source>
</evidence>
<gene>
    <name evidence="3" type="ORF">RIF29_06015</name>
</gene>
<dbReference type="InterPro" id="IPR050898">
    <property type="entry name" value="Plant_acyltransferase"/>
</dbReference>
<dbReference type="EMBL" id="JAYWIO010000001">
    <property type="protein sequence ID" value="KAK7291116.1"/>
    <property type="molecule type" value="Genomic_DNA"/>
</dbReference>
<keyword evidence="4" id="KW-1185">Reference proteome</keyword>
<dbReference type="Pfam" id="PF02458">
    <property type="entry name" value="Transferase"/>
    <property type="match status" value="1"/>
</dbReference>